<gene>
    <name evidence="2" type="ORF">IQ10_01375</name>
</gene>
<protein>
    <submittedName>
        <fullName evidence="2">GerA spore germination protein</fullName>
    </submittedName>
</protein>
<reference evidence="2 3" key="1">
    <citation type="journal article" date="2015" name="Stand. Genomic Sci.">
        <title>Genomic Encyclopedia of Bacterial and Archaeal Type Strains, Phase III: the genomes of soil and plant-associated and newly described type strains.</title>
        <authorList>
            <person name="Whitman W.B."/>
            <person name="Woyke T."/>
            <person name="Klenk H.P."/>
            <person name="Zhou Y."/>
            <person name="Lilburn T.G."/>
            <person name="Beck B.J."/>
            <person name="De Vos P."/>
            <person name="Vandamme P."/>
            <person name="Eisen J.A."/>
            <person name="Garrity G."/>
            <person name="Hugenholtz P."/>
            <person name="Kyrpides N.C."/>
        </authorList>
    </citation>
    <scope>NUCLEOTIDE SEQUENCE [LARGE SCALE GENOMIC DNA]</scope>
    <source>
        <strain evidence="2 3">CGMCC 1.10116</strain>
    </source>
</reference>
<evidence type="ECO:0000256" key="1">
    <source>
        <dbReference type="ARBA" id="ARBA00023136"/>
    </source>
</evidence>
<accession>A0A562QMS7</accession>
<sequence length="170" mass="19741">MFFKQRRTRRTERIEKTVHDPTYSEVKKAFNDSPDLICREMNVDDQVIEIIYMKNLTKNEVLNAYVIQYLGQLNKEQLTVSYLLNTIPINEVMRSESLEKVVSLLIHGFVYIYIAAERKGLLVNCSAAIERPLEKPEIESIVYGPKIAFTESISTNIKIIRHNVNDPHVK</sequence>
<dbReference type="Proteomes" id="UP000315711">
    <property type="component" value="Unassembled WGS sequence"/>
</dbReference>
<dbReference type="RefSeq" id="WP_144449710.1">
    <property type="nucleotide sequence ID" value="NZ_VLKZ01000003.1"/>
</dbReference>
<keyword evidence="1" id="KW-0472">Membrane</keyword>
<dbReference type="GO" id="GO:0009847">
    <property type="term" value="P:spore germination"/>
    <property type="evidence" value="ECO:0007669"/>
    <property type="project" value="InterPro"/>
</dbReference>
<dbReference type="OrthoDB" id="9772630at2"/>
<keyword evidence="3" id="KW-1185">Reference proteome</keyword>
<evidence type="ECO:0000313" key="2">
    <source>
        <dbReference type="EMBL" id="TWI58044.1"/>
    </source>
</evidence>
<comment type="caution">
    <text evidence="2">The sequence shown here is derived from an EMBL/GenBank/DDBJ whole genome shotgun (WGS) entry which is preliminary data.</text>
</comment>
<dbReference type="EMBL" id="VLKZ01000003">
    <property type="protein sequence ID" value="TWI58044.1"/>
    <property type="molecule type" value="Genomic_DNA"/>
</dbReference>
<dbReference type="AlphaFoldDB" id="A0A562QMS7"/>
<name>A0A562QMS7_9BACI</name>
<dbReference type="GO" id="GO:0016020">
    <property type="term" value="C:membrane"/>
    <property type="evidence" value="ECO:0007669"/>
    <property type="project" value="InterPro"/>
</dbReference>
<proteinExistence type="predicted"/>
<organism evidence="2 3">
    <name type="scientific">Halalkalibacter nanhaiisediminis</name>
    <dbReference type="NCBI Taxonomy" id="688079"/>
    <lineage>
        <taxon>Bacteria</taxon>
        <taxon>Bacillati</taxon>
        <taxon>Bacillota</taxon>
        <taxon>Bacilli</taxon>
        <taxon>Bacillales</taxon>
        <taxon>Bacillaceae</taxon>
        <taxon>Halalkalibacter</taxon>
    </lineage>
</organism>
<evidence type="ECO:0000313" key="3">
    <source>
        <dbReference type="Proteomes" id="UP000315711"/>
    </source>
</evidence>
<dbReference type="Pfam" id="PF03323">
    <property type="entry name" value="GerA"/>
    <property type="match status" value="1"/>
</dbReference>
<dbReference type="InterPro" id="IPR004995">
    <property type="entry name" value="Spore_Ger"/>
</dbReference>